<dbReference type="Proteomes" id="UP001162131">
    <property type="component" value="Unassembled WGS sequence"/>
</dbReference>
<dbReference type="PANTHER" id="PTHR33875:SF2">
    <property type="entry name" value="ACR183CP"/>
    <property type="match status" value="1"/>
</dbReference>
<evidence type="ECO:0000313" key="4">
    <source>
        <dbReference type="Proteomes" id="UP001162131"/>
    </source>
</evidence>
<protein>
    <recommendedName>
        <fullName evidence="2">Thioredoxin-like fold domain-containing protein</fullName>
    </recommendedName>
</protein>
<feature type="signal peptide" evidence="1">
    <location>
        <begin position="1"/>
        <end position="15"/>
    </location>
</feature>
<dbReference type="AlphaFoldDB" id="A0AAU9JS83"/>
<dbReference type="EMBL" id="CAJZBQ010000035">
    <property type="protein sequence ID" value="CAG9323744.1"/>
    <property type="molecule type" value="Genomic_DNA"/>
</dbReference>
<evidence type="ECO:0000313" key="3">
    <source>
        <dbReference type="EMBL" id="CAG9323744.1"/>
    </source>
</evidence>
<proteinExistence type="predicted"/>
<accession>A0AAU9JS83</accession>
<sequence length="207" mass="23449">MKILLGVLVLSLASAIQVVPIPKYYDGYYLGPAHSNYTLETFIDLLCPKSAAAFPALIQYYTQNQHWLELIIHQSPMSYNTFSFPVSQAGKFVLEKKSERYLDWVYYWFQHQQSFTNNTASYDFYTANNKIAQFTSQSTGLPINQVTQALSNQDFNTKARVSWKFGASRNIPGTPSYLLNGVWVPDAYNITTVAGWTSFFQAISSGN</sequence>
<evidence type="ECO:0000259" key="2">
    <source>
        <dbReference type="Pfam" id="PF13462"/>
    </source>
</evidence>
<dbReference type="Gene3D" id="3.40.30.10">
    <property type="entry name" value="Glutaredoxin"/>
    <property type="match status" value="1"/>
</dbReference>
<evidence type="ECO:0000256" key="1">
    <source>
        <dbReference type="SAM" id="SignalP"/>
    </source>
</evidence>
<dbReference type="InterPro" id="IPR036249">
    <property type="entry name" value="Thioredoxin-like_sf"/>
</dbReference>
<gene>
    <name evidence="3" type="ORF">BSTOLATCC_MIC34783</name>
</gene>
<dbReference type="Pfam" id="PF13462">
    <property type="entry name" value="Thioredoxin_4"/>
    <property type="match status" value="1"/>
</dbReference>
<dbReference type="PANTHER" id="PTHR33875">
    <property type="entry name" value="OS09G0542200 PROTEIN"/>
    <property type="match status" value="1"/>
</dbReference>
<dbReference type="SUPFAM" id="SSF52833">
    <property type="entry name" value="Thioredoxin-like"/>
    <property type="match status" value="1"/>
</dbReference>
<reference evidence="3" key="1">
    <citation type="submission" date="2021-09" db="EMBL/GenBank/DDBJ databases">
        <authorList>
            <consortium name="AG Swart"/>
            <person name="Singh M."/>
            <person name="Singh A."/>
            <person name="Seah K."/>
            <person name="Emmerich C."/>
        </authorList>
    </citation>
    <scope>NUCLEOTIDE SEQUENCE</scope>
    <source>
        <strain evidence="3">ATCC30299</strain>
    </source>
</reference>
<comment type="caution">
    <text evidence="3">The sequence shown here is derived from an EMBL/GenBank/DDBJ whole genome shotgun (WGS) entry which is preliminary data.</text>
</comment>
<feature type="chain" id="PRO_5043358828" description="Thioredoxin-like fold domain-containing protein" evidence="1">
    <location>
        <begin position="16"/>
        <end position="207"/>
    </location>
</feature>
<keyword evidence="1" id="KW-0732">Signal</keyword>
<dbReference type="InterPro" id="IPR012336">
    <property type="entry name" value="Thioredoxin-like_fold"/>
</dbReference>
<organism evidence="3 4">
    <name type="scientific">Blepharisma stoltei</name>
    <dbReference type="NCBI Taxonomy" id="1481888"/>
    <lineage>
        <taxon>Eukaryota</taxon>
        <taxon>Sar</taxon>
        <taxon>Alveolata</taxon>
        <taxon>Ciliophora</taxon>
        <taxon>Postciliodesmatophora</taxon>
        <taxon>Heterotrichea</taxon>
        <taxon>Heterotrichida</taxon>
        <taxon>Blepharismidae</taxon>
        <taxon>Blepharisma</taxon>
    </lineage>
</organism>
<keyword evidence="4" id="KW-1185">Reference proteome</keyword>
<feature type="domain" description="Thioredoxin-like fold" evidence="2">
    <location>
        <begin position="28"/>
        <end position="186"/>
    </location>
</feature>
<name>A0AAU9JS83_9CILI</name>